<sequence length="296" mass="33277">MMFIPFPLPYQGSKRKLAPKILAYFPSSANRLVEPFAGSAAISIAAMATNKAEEVWVNDLNDPLIELWKIIVNSPDSIIKGYTALWEAQLNKEREFYKSIREEFNKDHDPVKLLYLLARCVKAAVRYNSQGEFNQSPDNRRLGMRPAVFAKHAHATSALMKGHAKFTSVHFADLLKDLTPQDVVYMDPPYQGVSGSRDRRYLGGVSKEDIVEFLRELNRLSIPFLLSYDGRLGDRSYGNPLPEDVAYRVDIEAGRSSQSTLLGRAETTVESLYLSLDLAKATKVSSEHSSQQLTML</sequence>
<evidence type="ECO:0000313" key="8">
    <source>
        <dbReference type="EMBL" id="PSR23564.1"/>
    </source>
</evidence>
<dbReference type="Gene3D" id="3.40.50.150">
    <property type="entry name" value="Vaccinia Virus protein VP39"/>
    <property type="match status" value="1"/>
</dbReference>
<dbReference type="GO" id="GO:0009007">
    <property type="term" value="F:site-specific DNA-methyltransferase (adenine-specific) activity"/>
    <property type="evidence" value="ECO:0007669"/>
    <property type="project" value="UniProtKB-UniRule"/>
</dbReference>
<dbReference type="PANTHER" id="PTHR30481:SF3">
    <property type="entry name" value="DNA ADENINE METHYLASE"/>
    <property type="match status" value="1"/>
</dbReference>
<dbReference type="GO" id="GO:0009307">
    <property type="term" value="P:DNA restriction-modification system"/>
    <property type="evidence" value="ECO:0007669"/>
    <property type="project" value="InterPro"/>
</dbReference>
<dbReference type="PROSITE" id="PS00092">
    <property type="entry name" value="N6_MTASE"/>
    <property type="match status" value="1"/>
</dbReference>
<keyword evidence="5 7" id="KW-0949">S-adenosyl-L-methionine</keyword>
<reference evidence="8 9" key="1">
    <citation type="journal article" date="2014" name="BMC Genomics">
        <title>Comparison of environmental and isolate Sulfobacillus genomes reveals diverse carbon, sulfur, nitrogen, and hydrogen metabolisms.</title>
        <authorList>
            <person name="Justice N.B."/>
            <person name="Norman A."/>
            <person name="Brown C.T."/>
            <person name="Singh A."/>
            <person name="Thomas B.C."/>
            <person name="Banfield J.F."/>
        </authorList>
    </citation>
    <scope>NUCLEOTIDE SEQUENCE [LARGE SCALE GENOMIC DNA]</scope>
    <source>
        <strain evidence="8">AMDSBA1</strain>
    </source>
</reference>
<dbReference type="InterPro" id="IPR029063">
    <property type="entry name" value="SAM-dependent_MTases_sf"/>
</dbReference>
<organism evidence="8 9">
    <name type="scientific">Sulfobacillus benefaciens</name>
    <dbReference type="NCBI Taxonomy" id="453960"/>
    <lineage>
        <taxon>Bacteria</taxon>
        <taxon>Bacillati</taxon>
        <taxon>Bacillota</taxon>
        <taxon>Clostridia</taxon>
        <taxon>Eubacteriales</taxon>
        <taxon>Clostridiales Family XVII. Incertae Sedis</taxon>
        <taxon>Sulfobacillus</taxon>
    </lineage>
</organism>
<evidence type="ECO:0000256" key="6">
    <source>
        <dbReference type="ARBA" id="ARBA00047942"/>
    </source>
</evidence>
<dbReference type="InterPro" id="IPR012263">
    <property type="entry name" value="M_m6A_EcoRV"/>
</dbReference>
<evidence type="ECO:0000256" key="7">
    <source>
        <dbReference type="RuleBase" id="RU361257"/>
    </source>
</evidence>
<evidence type="ECO:0000256" key="4">
    <source>
        <dbReference type="ARBA" id="ARBA00022679"/>
    </source>
</evidence>
<dbReference type="InterPro" id="IPR012327">
    <property type="entry name" value="MeTrfase_D12"/>
</dbReference>
<dbReference type="EC" id="2.1.1.72" evidence="2 7"/>
<dbReference type="Gene3D" id="1.10.1020.10">
    <property type="entry name" value="Adenine-specific Methyltransferase, Domain 2"/>
    <property type="match status" value="1"/>
</dbReference>
<dbReference type="GO" id="GO:1904047">
    <property type="term" value="F:S-adenosyl-L-methionine binding"/>
    <property type="evidence" value="ECO:0007669"/>
    <property type="project" value="TreeGrafter"/>
</dbReference>
<name>A0A2T2WMV3_9FIRM</name>
<keyword evidence="3 7" id="KW-0489">Methyltransferase</keyword>
<keyword evidence="4 7" id="KW-0808">Transferase</keyword>
<dbReference type="Pfam" id="PF02086">
    <property type="entry name" value="MethyltransfD12"/>
    <property type="match status" value="1"/>
</dbReference>
<gene>
    <name evidence="8" type="ORF">C7B43_19975</name>
</gene>
<dbReference type="PRINTS" id="PR00505">
    <property type="entry name" value="D12N6MTFRASE"/>
</dbReference>
<evidence type="ECO:0000313" key="9">
    <source>
        <dbReference type="Proteomes" id="UP000242699"/>
    </source>
</evidence>
<protein>
    <recommendedName>
        <fullName evidence="2 7">Site-specific DNA-methyltransferase (adenine-specific)</fullName>
        <ecNumber evidence="2 7">2.1.1.72</ecNumber>
    </recommendedName>
</protein>
<comment type="similarity">
    <text evidence="1 7">Belongs to the N(4)/N(6)-methyltransferase family.</text>
</comment>
<accession>A0A2T2WMV3</accession>
<dbReference type="SUPFAM" id="SSF53335">
    <property type="entry name" value="S-adenosyl-L-methionine-dependent methyltransferases"/>
    <property type="match status" value="1"/>
</dbReference>
<dbReference type="AlphaFoldDB" id="A0A2T2WMV3"/>
<comment type="caution">
    <text evidence="8">The sequence shown here is derived from an EMBL/GenBank/DDBJ whole genome shotgun (WGS) entry which is preliminary data.</text>
</comment>
<dbReference type="GO" id="GO:0032259">
    <property type="term" value="P:methylation"/>
    <property type="evidence" value="ECO:0007669"/>
    <property type="project" value="UniProtKB-KW"/>
</dbReference>
<dbReference type="PANTHER" id="PTHR30481">
    <property type="entry name" value="DNA ADENINE METHYLASE"/>
    <property type="match status" value="1"/>
</dbReference>
<comment type="catalytic activity">
    <reaction evidence="6 7">
        <text>a 2'-deoxyadenosine in DNA + S-adenosyl-L-methionine = an N(6)-methyl-2'-deoxyadenosine in DNA + S-adenosyl-L-homocysteine + H(+)</text>
        <dbReference type="Rhea" id="RHEA:15197"/>
        <dbReference type="Rhea" id="RHEA-COMP:12418"/>
        <dbReference type="Rhea" id="RHEA-COMP:12419"/>
        <dbReference type="ChEBI" id="CHEBI:15378"/>
        <dbReference type="ChEBI" id="CHEBI:57856"/>
        <dbReference type="ChEBI" id="CHEBI:59789"/>
        <dbReference type="ChEBI" id="CHEBI:90615"/>
        <dbReference type="ChEBI" id="CHEBI:90616"/>
        <dbReference type="EC" id="2.1.1.72"/>
    </reaction>
</comment>
<dbReference type="PIRSF" id="PIRSF000398">
    <property type="entry name" value="M_m6A_EcoRV"/>
    <property type="match status" value="1"/>
</dbReference>
<dbReference type="GO" id="GO:0043565">
    <property type="term" value="F:sequence-specific DNA binding"/>
    <property type="evidence" value="ECO:0007669"/>
    <property type="project" value="TreeGrafter"/>
</dbReference>
<dbReference type="Proteomes" id="UP000242699">
    <property type="component" value="Unassembled WGS sequence"/>
</dbReference>
<evidence type="ECO:0000256" key="2">
    <source>
        <dbReference type="ARBA" id="ARBA00011900"/>
    </source>
</evidence>
<dbReference type="NCBIfam" id="TIGR00571">
    <property type="entry name" value="dam"/>
    <property type="match status" value="1"/>
</dbReference>
<proteinExistence type="inferred from homology"/>
<dbReference type="EMBL" id="PXYT01000092">
    <property type="protein sequence ID" value="PSR23564.1"/>
    <property type="molecule type" value="Genomic_DNA"/>
</dbReference>
<dbReference type="InterPro" id="IPR002052">
    <property type="entry name" value="DNA_methylase_N6_adenine_CS"/>
</dbReference>
<evidence type="ECO:0000256" key="1">
    <source>
        <dbReference type="ARBA" id="ARBA00006594"/>
    </source>
</evidence>
<evidence type="ECO:0000256" key="5">
    <source>
        <dbReference type="ARBA" id="ARBA00022691"/>
    </source>
</evidence>
<evidence type="ECO:0000256" key="3">
    <source>
        <dbReference type="ARBA" id="ARBA00022603"/>
    </source>
</evidence>
<dbReference type="InterPro" id="IPR023095">
    <property type="entry name" value="Ade_MeTrfase_dom_2"/>
</dbReference>
<dbReference type="GO" id="GO:0006298">
    <property type="term" value="P:mismatch repair"/>
    <property type="evidence" value="ECO:0007669"/>
    <property type="project" value="TreeGrafter"/>
</dbReference>